<dbReference type="AlphaFoldDB" id="A0A7T1AN67"/>
<dbReference type="InterPro" id="IPR038071">
    <property type="entry name" value="UROD/MetE-like_sf"/>
</dbReference>
<dbReference type="EMBL" id="CP065383">
    <property type="protein sequence ID" value="QPM69003.1"/>
    <property type="molecule type" value="Genomic_DNA"/>
</dbReference>
<dbReference type="PANTHER" id="PTHR47099">
    <property type="entry name" value="METHYLCOBAMIDE:COM METHYLTRANSFERASE MTBA"/>
    <property type="match status" value="1"/>
</dbReference>
<dbReference type="Pfam" id="PF01208">
    <property type="entry name" value="URO-D"/>
    <property type="match status" value="1"/>
</dbReference>
<dbReference type="RefSeq" id="WP_218111492.1">
    <property type="nucleotide sequence ID" value="NZ_CP065383.1"/>
</dbReference>
<keyword evidence="2" id="KW-0456">Lyase</keyword>
<dbReference type="GO" id="GO:0004853">
    <property type="term" value="F:uroporphyrinogen decarboxylase activity"/>
    <property type="evidence" value="ECO:0007669"/>
    <property type="project" value="UniProtKB-EC"/>
</dbReference>
<dbReference type="InterPro" id="IPR000257">
    <property type="entry name" value="Uroporphyrinogen_deCOase"/>
</dbReference>
<sequence length="392" mass="44776">MAEKNQWTSRKRVFAALNHQEPDRIPINFGGCAQTTILECPPDGMNCTKLYQYLGITNYEKPITGALANQVYNLDERVMKRFGSDFRLILPNGSEILDHPDGSKTILGISCGLRIKKMGYYDDVFEFPLQKCTTLEDIRNYPFWPSDDEIKSLAVGKREEIKQIRAQTDCVIIEDAYLAYPALLYAMLSGYDKWLLDMKLDPQFYFALSDRLFEIGLKVIEYFIGEIGDLIDIIGTYDDLGTQEGAILSHADYEKFLKPYEKRMIEAIRKKTNAKIYRHSCGSVYDFIPDFIELGVDILNPVQPLAKKMEPWRLKKEFGKDLTFMGGLDIQELLPRGSIEEIRRGVKDLIKTYAPGGGYIFATSHNIEPDTPVENIVAMFEAALEYGNYPIQ</sequence>
<name>A0A7T1AN67_ATRLM</name>
<protein>
    <submittedName>
        <fullName evidence="2">Uroporphyrinogen decarboxylase</fullName>
        <ecNumber evidence="2">4.1.1.37</ecNumber>
    </submittedName>
</protein>
<accession>A0A7T1AN67</accession>
<dbReference type="SUPFAM" id="SSF51726">
    <property type="entry name" value="UROD/MetE-like"/>
    <property type="match status" value="1"/>
</dbReference>
<dbReference type="KEGG" id="alam:RT761_02231"/>
<evidence type="ECO:0000313" key="2">
    <source>
        <dbReference type="EMBL" id="QPM69003.1"/>
    </source>
</evidence>
<dbReference type="PANTHER" id="PTHR47099:SF1">
    <property type="entry name" value="METHYLCOBAMIDE:COM METHYLTRANSFERASE MTBA"/>
    <property type="match status" value="1"/>
</dbReference>
<feature type="domain" description="Uroporphyrinogen decarboxylase (URO-D)" evidence="1">
    <location>
        <begin position="183"/>
        <end position="385"/>
    </location>
</feature>
<dbReference type="EC" id="4.1.1.37" evidence="2"/>
<organism evidence="2 3">
    <name type="scientific">Atribacter laminatus</name>
    <dbReference type="NCBI Taxonomy" id="2847778"/>
    <lineage>
        <taxon>Bacteria</taxon>
        <taxon>Pseudomonadati</taxon>
        <taxon>Atribacterota</taxon>
        <taxon>Atribacteria</taxon>
        <taxon>Atribacterales</taxon>
        <taxon>Atribacteraceae</taxon>
        <taxon>Atribacter</taxon>
    </lineage>
</organism>
<dbReference type="Proteomes" id="UP000594463">
    <property type="component" value="Chromosome"/>
</dbReference>
<dbReference type="InterPro" id="IPR052024">
    <property type="entry name" value="Methanogen_methyltrans"/>
</dbReference>
<dbReference type="GO" id="GO:0006779">
    <property type="term" value="P:porphyrin-containing compound biosynthetic process"/>
    <property type="evidence" value="ECO:0007669"/>
    <property type="project" value="InterPro"/>
</dbReference>
<keyword evidence="3" id="KW-1185">Reference proteome</keyword>
<proteinExistence type="predicted"/>
<gene>
    <name evidence="2" type="primary">hemE_11</name>
    <name evidence="2" type="ORF">RT761_02231</name>
</gene>
<evidence type="ECO:0000313" key="3">
    <source>
        <dbReference type="Proteomes" id="UP000594463"/>
    </source>
</evidence>
<evidence type="ECO:0000259" key="1">
    <source>
        <dbReference type="Pfam" id="PF01208"/>
    </source>
</evidence>
<dbReference type="Gene3D" id="3.20.20.210">
    <property type="match status" value="1"/>
</dbReference>
<reference evidence="2 3" key="1">
    <citation type="journal article" date="2021" name="Nat. Commun.">
        <title>Isolation of a member of the candidate phylum Atribacteria reveals a unique cell membrane structure.</title>
        <authorList>
            <person name="Taiki K."/>
            <person name="Nobu M.K."/>
            <person name="Kusada H."/>
            <person name="Meng X.-Y."/>
            <person name="Hosoki N."/>
            <person name="Uematsu K."/>
            <person name="Yoshioka H."/>
            <person name="Kamagata Y."/>
            <person name="Tamaki H."/>
        </authorList>
    </citation>
    <scope>NUCLEOTIDE SEQUENCE [LARGE SCALE GENOMIC DNA]</scope>
    <source>
        <strain evidence="2 3">RT761</strain>
    </source>
</reference>